<dbReference type="EMBL" id="JAKEKT020000086">
    <property type="protein sequence ID" value="KAL1637688.1"/>
    <property type="molecule type" value="Genomic_DNA"/>
</dbReference>
<reference evidence="4 5" key="1">
    <citation type="journal article" date="2023" name="Plant Dis.">
        <title>First Report of Diplodia intermedia Causing Canker and Dieback Diseases on Apple Trees in Canada.</title>
        <authorList>
            <person name="Ellouze W."/>
            <person name="Ilyukhin E."/>
            <person name="Sulman M."/>
            <person name="Ali S."/>
        </authorList>
    </citation>
    <scope>NUCLEOTIDE SEQUENCE [LARGE SCALE GENOMIC DNA]</scope>
    <source>
        <strain evidence="4 5">M45-28</strain>
    </source>
</reference>
<keyword evidence="2" id="KW-1133">Transmembrane helix</keyword>
<feature type="region of interest" description="Disordered" evidence="1">
    <location>
        <begin position="262"/>
        <end position="409"/>
    </location>
</feature>
<evidence type="ECO:0008006" key="6">
    <source>
        <dbReference type="Google" id="ProtNLM"/>
    </source>
</evidence>
<feature type="compositionally biased region" description="Polar residues" evidence="1">
    <location>
        <begin position="275"/>
        <end position="289"/>
    </location>
</feature>
<evidence type="ECO:0000313" key="5">
    <source>
        <dbReference type="Proteomes" id="UP001521184"/>
    </source>
</evidence>
<feature type="transmembrane region" description="Helical" evidence="2">
    <location>
        <begin position="172"/>
        <end position="193"/>
    </location>
</feature>
<feature type="compositionally biased region" description="Low complexity" evidence="1">
    <location>
        <begin position="346"/>
        <end position="359"/>
    </location>
</feature>
<gene>
    <name evidence="4" type="ORF">SLS58_009219</name>
</gene>
<protein>
    <recommendedName>
        <fullName evidence="6">Integral membrane protein</fullName>
    </recommendedName>
</protein>
<name>A0ABR3TDR7_9PEZI</name>
<feature type="compositionally biased region" description="Pro residues" evidence="1">
    <location>
        <begin position="330"/>
        <end position="345"/>
    </location>
</feature>
<feature type="signal peptide" evidence="3">
    <location>
        <begin position="1"/>
        <end position="29"/>
    </location>
</feature>
<evidence type="ECO:0000256" key="1">
    <source>
        <dbReference type="SAM" id="MobiDB-lite"/>
    </source>
</evidence>
<evidence type="ECO:0000313" key="4">
    <source>
        <dbReference type="EMBL" id="KAL1637688.1"/>
    </source>
</evidence>
<keyword evidence="3" id="KW-0732">Signal</keyword>
<keyword evidence="2" id="KW-0472">Membrane</keyword>
<feature type="region of interest" description="Disordered" evidence="1">
    <location>
        <begin position="121"/>
        <end position="153"/>
    </location>
</feature>
<feature type="region of interest" description="Disordered" evidence="1">
    <location>
        <begin position="202"/>
        <end position="245"/>
    </location>
</feature>
<feature type="compositionally biased region" description="Low complexity" evidence="1">
    <location>
        <begin position="121"/>
        <end position="146"/>
    </location>
</feature>
<organism evidence="4 5">
    <name type="scientific">Diplodia intermedia</name>
    <dbReference type="NCBI Taxonomy" id="856260"/>
    <lineage>
        <taxon>Eukaryota</taxon>
        <taxon>Fungi</taxon>
        <taxon>Dikarya</taxon>
        <taxon>Ascomycota</taxon>
        <taxon>Pezizomycotina</taxon>
        <taxon>Dothideomycetes</taxon>
        <taxon>Dothideomycetes incertae sedis</taxon>
        <taxon>Botryosphaeriales</taxon>
        <taxon>Botryosphaeriaceae</taxon>
        <taxon>Diplodia</taxon>
    </lineage>
</organism>
<dbReference type="Proteomes" id="UP001521184">
    <property type="component" value="Unassembled WGS sequence"/>
</dbReference>
<feature type="compositionally biased region" description="Basic and acidic residues" evidence="1">
    <location>
        <begin position="367"/>
        <end position="377"/>
    </location>
</feature>
<accession>A0ABR3TDR7</accession>
<keyword evidence="5" id="KW-1185">Reference proteome</keyword>
<evidence type="ECO:0000256" key="2">
    <source>
        <dbReference type="SAM" id="Phobius"/>
    </source>
</evidence>
<comment type="caution">
    <text evidence="4">The sequence shown here is derived from an EMBL/GenBank/DDBJ whole genome shotgun (WGS) entry which is preliminary data.</text>
</comment>
<feature type="compositionally biased region" description="Acidic residues" evidence="1">
    <location>
        <begin position="378"/>
        <end position="388"/>
    </location>
</feature>
<proteinExistence type="predicted"/>
<keyword evidence="2" id="KW-0812">Transmembrane</keyword>
<sequence>MFHPVHRSSALLRVLVVSFIALLPSLAHAQTLIDFSQLPACASTCTNFVNAQTGCVPPAAAVTTQQTYVSCFCQSALLTNLRAGSGADCASVCPNAADQTSIQQWYAAFCASGGQAVTSSATSSTTSATGATSSAADSTSTSNSNAVINDYDGDGDPSNNYEGSWISAHWKWVIMLAVIFLAMIAFSILGVWLKRRHRARRDAQRSNLGHGGEAGPGGPSMTGAIPPPPPMAHLKNANDSGTLASTLDLSNTAGAGAGAAGSAEAVVAPGRPRSRTNTLTRFPNGSMSNVGGGGPPPQPVVWGPHQHQAATRGYEYHNNAMNGGGGSPGPSVPPSPVNVPTPPSLTPVGGYSSNNSNNNRYPGGGKDGAKSRSRDVTIDEMADEEDVVEQAAAPSLPAKEKLRRKLSKR</sequence>
<feature type="compositionally biased region" description="Gly residues" evidence="1">
    <location>
        <begin position="209"/>
        <end position="220"/>
    </location>
</feature>
<feature type="chain" id="PRO_5045791528" description="Integral membrane protein" evidence="3">
    <location>
        <begin position="30"/>
        <end position="409"/>
    </location>
</feature>
<evidence type="ECO:0000256" key="3">
    <source>
        <dbReference type="SAM" id="SignalP"/>
    </source>
</evidence>